<dbReference type="InterPro" id="IPR007709">
    <property type="entry name" value="N-FG_amidohydro"/>
</dbReference>
<accession>A0ABS8CHC0</accession>
<comment type="caution">
    <text evidence="1">The sequence shown here is derived from an EMBL/GenBank/DDBJ whole genome shotgun (WGS) entry which is preliminary data.</text>
</comment>
<dbReference type="SUPFAM" id="SSF53187">
    <property type="entry name" value="Zn-dependent exopeptidases"/>
    <property type="match status" value="1"/>
</dbReference>
<dbReference type="EMBL" id="JACDXX010000002">
    <property type="protein sequence ID" value="MCB5408764.1"/>
    <property type="molecule type" value="Genomic_DNA"/>
</dbReference>
<proteinExistence type="predicted"/>
<dbReference type="RefSeq" id="WP_226933986.1">
    <property type="nucleotide sequence ID" value="NZ_JACDXX010000002.1"/>
</dbReference>
<evidence type="ECO:0000313" key="2">
    <source>
        <dbReference type="Proteomes" id="UP001198571"/>
    </source>
</evidence>
<organism evidence="1 2">
    <name type="scientific">Pseudogemmobacter faecipullorum</name>
    <dbReference type="NCBI Taxonomy" id="2755041"/>
    <lineage>
        <taxon>Bacteria</taxon>
        <taxon>Pseudomonadati</taxon>
        <taxon>Pseudomonadota</taxon>
        <taxon>Alphaproteobacteria</taxon>
        <taxon>Rhodobacterales</taxon>
        <taxon>Paracoccaceae</taxon>
        <taxon>Pseudogemmobacter</taxon>
    </lineage>
</organism>
<sequence>MITESYHLCRPLQSKSPFLFSSPHSGSEYPAEFLAESPLDSLSIRSSEDAFVNRLFEQAPILGAPLLSARLPRAYIDLNRSCEELDPAVIEGLERAAHNPRISSGLGVIPRVVAGGRLIYRGKLSQSTAAERIRRYWQPWHERLQQLIAETRASTGTAVLIDCHSMPHEAIEGGARPGSQLPQIVLGDRYGAAAGPEAMALVETAFTTAGLRVSRNSPFAGAYITQAYGRPVRNIHAIQVEIDRSLYMDEKTVTPHAGFADFAKLITGIIASLTSSASAAAITGPKNENPPLAAE</sequence>
<evidence type="ECO:0000313" key="1">
    <source>
        <dbReference type="EMBL" id="MCB5408764.1"/>
    </source>
</evidence>
<name>A0ABS8CHC0_9RHOB</name>
<dbReference type="Proteomes" id="UP001198571">
    <property type="component" value="Unassembled WGS sequence"/>
</dbReference>
<dbReference type="Pfam" id="PF05013">
    <property type="entry name" value="FGase"/>
    <property type="match status" value="1"/>
</dbReference>
<keyword evidence="2" id="KW-1185">Reference proteome</keyword>
<protein>
    <submittedName>
        <fullName evidence="1">N-formylglutamate amidohydrolase</fullName>
    </submittedName>
</protein>
<dbReference type="Gene3D" id="3.40.630.40">
    <property type="entry name" value="Zn-dependent exopeptidases"/>
    <property type="match status" value="1"/>
</dbReference>
<reference evidence="1 2" key="1">
    <citation type="submission" date="2020-07" db="EMBL/GenBank/DDBJ databases">
        <title>Pseudogemmobacter sp. nov., isolated from poultry manure in Taiwan.</title>
        <authorList>
            <person name="Lin S.-Y."/>
            <person name="Tang Y.-S."/>
            <person name="Young C.-C."/>
        </authorList>
    </citation>
    <scope>NUCLEOTIDE SEQUENCE [LARGE SCALE GENOMIC DNA]</scope>
    <source>
        <strain evidence="1 2">CC-YST710</strain>
    </source>
</reference>
<gene>
    <name evidence="1" type="ORF">H0485_01915</name>
</gene>